<evidence type="ECO:0000256" key="3">
    <source>
        <dbReference type="ARBA" id="ARBA00023014"/>
    </source>
</evidence>
<keyword evidence="2" id="KW-0408">Iron</keyword>
<dbReference type="InterPro" id="IPR002586">
    <property type="entry name" value="CobQ/CobB/MinD/ParA_Nub-bd_dom"/>
</dbReference>
<dbReference type="Gene3D" id="3.30.70.20">
    <property type="match status" value="1"/>
</dbReference>
<evidence type="ECO:0000256" key="2">
    <source>
        <dbReference type="ARBA" id="ARBA00023004"/>
    </source>
</evidence>
<dbReference type="SUPFAM" id="SSF54862">
    <property type="entry name" value="4Fe-4S ferredoxins"/>
    <property type="match status" value="1"/>
</dbReference>
<comment type="caution">
    <text evidence="5">The sequence shown here is derived from an EMBL/GenBank/DDBJ whole genome shotgun (WGS) entry which is preliminary data.</text>
</comment>
<dbReference type="Gene3D" id="3.40.50.300">
    <property type="entry name" value="P-loop containing nucleotide triphosphate hydrolases"/>
    <property type="match status" value="2"/>
</dbReference>
<keyword evidence="3" id="KW-0411">Iron-sulfur</keyword>
<feature type="domain" description="4Fe-4S ferredoxin-type" evidence="4">
    <location>
        <begin position="92"/>
        <end position="121"/>
    </location>
</feature>
<dbReference type="Proteomes" id="UP000469724">
    <property type="component" value="Unassembled WGS sequence"/>
</dbReference>
<dbReference type="Pfam" id="PF00037">
    <property type="entry name" value="Fer4"/>
    <property type="match status" value="1"/>
</dbReference>
<name>A0A7K3NM73_9BACT</name>
<gene>
    <name evidence="5" type="ORF">G3N56_11170</name>
</gene>
<dbReference type="AlphaFoldDB" id="A0A7K3NM73"/>
<keyword evidence="6" id="KW-1185">Reference proteome</keyword>
<dbReference type="InterPro" id="IPR017896">
    <property type="entry name" value="4Fe4S_Fe-S-bd"/>
</dbReference>
<protein>
    <submittedName>
        <fullName evidence="5">P-loop NTPase</fullName>
    </submittedName>
</protein>
<dbReference type="InterPro" id="IPR017900">
    <property type="entry name" value="4Fe4S_Fe_S_CS"/>
</dbReference>
<dbReference type="PANTHER" id="PTHR43063">
    <property type="entry name" value="4FE-4S CLUSTER CONTAINING PARA FAMILY ATPASE PROTEIN"/>
    <property type="match status" value="1"/>
</dbReference>
<evidence type="ECO:0000313" key="6">
    <source>
        <dbReference type="Proteomes" id="UP000469724"/>
    </source>
</evidence>
<evidence type="ECO:0000256" key="1">
    <source>
        <dbReference type="ARBA" id="ARBA00022723"/>
    </source>
</evidence>
<dbReference type="InterPro" id="IPR027417">
    <property type="entry name" value="P-loop_NTPase"/>
</dbReference>
<dbReference type="PANTHER" id="PTHR43063:SF1">
    <property type="entry name" value="4FE-4S CLUSTER CONTAINING PARA FAMILY ATPASE PROTEIN"/>
    <property type="match status" value="1"/>
</dbReference>
<dbReference type="PROSITE" id="PS51379">
    <property type="entry name" value="4FE4S_FER_2"/>
    <property type="match status" value="1"/>
</dbReference>
<sequence length="295" mass="31138">MKIAIASGKGGTGKTTVAVNLAVLLADSGREVAFADCDVEEPNAHVFLTPVWETEEQAFMPIPRFVQERCLGESCRACLDLCRFKALIRMAGEIMLFPELCHGCGLCKLACPAGAVADDVRELGVVRSGVSGGIRMAGGLSRVGEAMSTPLIKAVKQNVHTAPLQIWDCPPGTACPVIAAVSGADYVVLVAEPTAFGLHDLNLAVELVRALGLPHGVVINRDGMGDDRVLSYLEREGIELLGRIPGSLEAARASARGGLLARTFPEIRAVLETVLATVQDRIRASAGQKEASCVR</sequence>
<dbReference type="EMBL" id="JAAGRQ010000043">
    <property type="protein sequence ID" value="NDY57302.1"/>
    <property type="molecule type" value="Genomic_DNA"/>
</dbReference>
<dbReference type="RefSeq" id="WP_163302344.1">
    <property type="nucleotide sequence ID" value="NZ_JAAGRQ010000043.1"/>
</dbReference>
<keyword evidence="1" id="KW-0479">Metal-binding</keyword>
<dbReference type="GO" id="GO:0046872">
    <property type="term" value="F:metal ion binding"/>
    <property type="evidence" value="ECO:0007669"/>
    <property type="project" value="UniProtKB-KW"/>
</dbReference>
<proteinExistence type="predicted"/>
<organism evidence="5 6">
    <name type="scientific">Desulfolutivibrio sulfodismutans</name>
    <dbReference type="NCBI Taxonomy" id="63561"/>
    <lineage>
        <taxon>Bacteria</taxon>
        <taxon>Pseudomonadati</taxon>
        <taxon>Thermodesulfobacteriota</taxon>
        <taxon>Desulfovibrionia</taxon>
        <taxon>Desulfovibrionales</taxon>
        <taxon>Desulfovibrionaceae</taxon>
        <taxon>Desulfolutivibrio</taxon>
    </lineage>
</organism>
<accession>A0A7K3NM73</accession>
<reference evidence="5 6" key="1">
    <citation type="submission" date="2020-02" db="EMBL/GenBank/DDBJ databases">
        <title>Comparative genomics of sulfur disproportionating microorganisms.</title>
        <authorList>
            <person name="Ward L.M."/>
            <person name="Bertran E."/>
            <person name="Johnston D.T."/>
        </authorList>
    </citation>
    <scope>NUCLEOTIDE SEQUENCE [LARGE SCALE GENOMIC DNA]</scope>
    <source>
        <strain evidence="5 6">DSM 3696</strain>
    </source>
</reference>
<dbReference type="GO" id="GO:0051536">
    <property type="term" value="F:iron-sulfur cluster binding"/>
    <property type="evidence" value="ECO:0007669"/>
    <property type="project" value="UniProtKB-KW"/>
</dbReference>
<dbReference type="PROSITE" id="PS00198">
    <property type="entry name" value="4FE4S_FER_1"/>
    <property type="match status" value="1"/>
</dbReference>
<dbReference type="SUPFAM" id="SSF52540">
    <property type="entry name" value="P-loop containing nucleoside triphosphate hydrolases"/>
    <property type="match status" value="1"/>
</dbReference>
<dbReference type="Pfam" id="PF01656">
    <property type="entry name" value="CbiA"/>
    <property type="match status" value="1"/>
</dbReference>
<evidence type="ECO:0000313" key="5">
    <source>
        <dbReference type="EMBL" id="NDY57302.1"/>
    </source>
</evidence>
<evidence type="ECO:0000259" key="4">
    <source>
        <dbReference type="PROSITE" id="PS51379"/>
    </source>
</evidence>